<organism evidence="1 2">
    <name type="scientific">Lacinutrix neustonica</name>
    <dbReference type="NCBI Taxonomy" id="2980107"/>
    <lineage>
        <taxon>Bacteria</taxon>
        <taxon>Pseudomonadati</taxon>
        <taxon>Bacteroidota</taxon>
        <taxon>Flavobacteriia</taxon>
        <taxon>Flavobacteriales</taxon>
        <taxon>Flavobacteriaceae</taxon>
        <taxon>Lacinutrix</taxon>
    </lineage>
</organism>
<protein>
    <submittedName>
        <fullName evidence="1">Uncharacterized protein</fullName>
    </submittedName>
</protein>
<gene>
    <name evidence="1" type="ORF">N7U66_15455</name>
</gene>
<accession>A0A9E8MTW8</accession>
<dbReference type="EMBL" id="CP113088">
    <property type="protein sequence ID" value="WAC01423.1"/>
    <property type="molecule type" value="Genomic_DNA"/>
</dbReference>
<name>A0A9E8MTW8_9FLAO</name>
<dbReference type="PROSITE" id="PS51257">
    <property type="entry name" value="PROKAR_LIPOPROTEIN"/>
    <property type="match status" value="1"/>
</dbReference>
<evidence type="ECO:0000313" key="2">
    <source>
        <dbReference type="Proteomes" id="UP001164705"/>
    </source>
</evidence>
<dbReference type="RefSeq" id="WP_267676036.1">
    <property type="nucleotide sequence ID" value="NZ_CP113088.1"/>
</dbReference>
<sequence length="89" mass="10116">MIINKQYIFKNGVIALAMTLFFSCKNNFKEVNNIGVSENEPQGVGIDINAKRTDSGRVVANLMTPKMLDFENRKFGYSECPGGYYFRHL</sequence>
<dbReference type="KEGG" id="lnu:N7U66_15455"/>
<evidence type="ECO:0000313" key="1">
    <source>
        <dbReference type="EMBL" id="WAC01423.1"/>
    </source>
</evidence>
<dbReference type="AlphaFoldDB" id="A0A9E8MTW8"/>
<proteinExistence type="predicted"/>
<reference evidence="1" key="1">
    <citation type="submission" date="2022-11" db="EMBL/GenBank/DDBJ databases">
        <title>Lacinutrix neustonica HL-RS19T sp. nov., isolated from the surface microlayer sample of brackish Lake Shihwa.</title>
        <authorList>
            <person name="Choi J.Y."/>
            <person name="Hwang C.Y."/>
        </authorList>
    </citation>
    <scope>NUCLEOTIDE SEQUENCE</scope>
    <source>
        <strain evidence="1">HL-RS19</strain>
    </source>
</reference>
<dbReference type="Proteomes" id="UP001164705">
    <property type="component" value="Chromosome"/>
</dbReference>
<keyword evidence="2" id="KW-1185">Reference proteome</keyword>